<evidence type="ECO:0000313" key="3">
    <source>
        <dbReference type="Proteomes" id="UP001290455"/>
    </source>
</evidence>
<dbReference type="CDD" id="cd06464">
    <property type="entry name" value="ACD_sHsps-like"/>
    <property type="match status" value="1"/>
</dbReference>
<dbReference type="Proteomes" id="UP001290455">
    <property type="component" value="Unassembled WGS sequence"/>
</dbReference>
<proteinExistence type="predicted"/>
<feature type="compositionally biased region" description="Low complexity" evidence="1">
    <location>
        <begin position="45"/>
        <end position="69"/>
    </location>
</feature>
<sequence>MFPWNLFPFNNQMKNMTEQINPNNIEGYIQDMMSKMFPQHMEGMNQQTPPNPFFNQNSNTSSSNKKSPLDSSVFETHEYVYAMVPIKNEEWLRKLKLFYTSNQLIIEHIPDDRDKQIITLPAIVKRKGATAQYKDGLLEVRIPKNIDMQFSEIDVTEVL</sequence>
<name>A0ABU5J5M0_9BACI</name>
<keyword evidence="3" id="KW-1185">Reference proteome</keyword>
<dbReference type="Gene3D" id="2.60.40.790">
    <property type="match status" value="1"/>
</dbReference>
<feature type="region of interest" description="Disordered" evidence="1">
    <location>
        <begin position="41"/>
        <end position="69"/>
    </location>
</feature>
<gene>
    <name evidence="2" type="ORF">SM124_23605</name>
</gene>
<accession>A0ABU5J5M0</accession>
<dbReference type="InterPro" id="IPR008978">
    <property type="entry name" value="HSP20-like_chaperone"/>
</dbReference>
<reference evidence="2 3" key="1">
    <citation type="submission" date="2023-11" db="EMBL/GenBank/DDBJ databases">
        <title>Bacillus jintuensis, isolated from a mudflat on the Beibu Gulf coast.</title>
        <authorList>
            <person name="Li M."/>
        </authorList>
    </citation>
    <scope>NUCLEOTIDE SEQUENCE [LARGE SCALE GENOMIC DNA]</scope>
    <source>
        <strain evidence="2 3">31A1R</strain>
    </source>
</reference>
<evidence type="ECO:0000256" key="1">
    <source>
        <dbReference type="SAM" id="MobiDB-lite"/>
    </source>
</evidence>
<dbReference type="EMBL" id="JAXOFX010000031">
    <property type="protein sequence ID" value="MDZ5474631.1"/>
    <property type="molecule type" value="Genomic_DNA"/>
</dbReference>
<comment type="caution">
    <text evidence="2">The sequence shown here is derived from an EMBL/GenBank/DDBJ whole genome shotgun (WGS) entry which is preliminary data.</text>
</comment>
<protein>
    <submittedName>
        <fullName evidence="2">Hsp20/alpha crystallin family protein</fullName>
    </submittedName>
</protein>
<organism evidence="2 3">
    <name type="scientific">Robertmurraya mangrovi</name>
    <dbReference type="NCBI Taxonomy" id="3098077"/>
    <lineage>
        <taxon>Bacteria</taxon>
        <taxon>Bacillati</taxon>
        <taxon>Bacillota</taxon>
        <taxon>Bacilli</taxon>
        <taxon>Bacillales</taxon>
        <taxon>Bacillaceae</taxon>
        <taxon>Robertmurraya</taxon>
    </lineage>
</organism>
<dbReference type="RefSeq" id="WP_322448911.1">
    <property type="nucleotide sequence ID" value="NZ_JAXOFX010000031.1"/>
</dbReference>
<evidence type="ECO:0000313" key="2">
    <source>
        <dbReference type="EMBL" id="MDZ5474631.1"/>
    </source>
</evidence>
<dbReference type="SUPFAM" id="SSF49764">
    <property type="entry name" value="HSP20-like chaperones"/>
    <property type="match status" value="1"/>
</dbReference>